<sequence>MSVMRMMTDTGIEGDIILTTTATIGMTLLTLFILTKPSICQRALTSTGGGGRRILSPRSWRACLRGYLDRLFLLAVPLAVILDLLRHLYTSWWAWSGCSYPFFYLFALLEGTSREASLGRRFRLLPLPNIRNPFLLSYHYLFFIFIILFWFS</sequence>
<dbReference type="AlphaFoldDB" id="A0A6A6TP59"/>
<feature type="transmembrane region" description="Helical" evidence="1">
    <location>
        <begin position="67"/>
        <end position="86"/>
    </location>
</feature>
<keyword evidence="3" id="KW-1185">Reference proteome</keyword>
<evidence type="ECO:0000256" key="1">
    <source>
        <dbReference type="SAM" id="Phobius"/>
    </source>
</evidence>
<name>A0A6A6TP59_9PLEO</name>
<evidence type="ECO:0000313" key="2">
    <source>
        <dbReference type="EMBL" id="KAF2661839.1"/>
    </source>
</evidence>
<dbReference type="EMBL" id="MU004292">
    <property type="protein sequence ID" value="KAF2661839.1"/>
    <property type="molecule type" value="Genomic_DNA"/>
</dbReference>
<proteinExistence type="predicted"/>
<keyword evidence="1" id="KW-1133">Transmembrane helix</keyword>
<reference evidence="2" key="1">
    <citation type="journal article" date="2020" name="Stud. Mycol.">
        <title>101 Dothideomycetes genomes: a test case for predicting lifestyles and emergence of pathogens.</title>
        <authorList>
            <person name="Haridas S."/>
            <person name="Albert R."/>
            <person name="Binder M."/>
            <person name="Bloem J."/>
            <person name="Labutti K."/>
            <person name="Salamov A."/>
            <person name="Andreopoulos B."/>
            <person name="Baker S."/>
            <person name="Barry K."/>
            <person name="Bills G."/>
            <person name="Bluhm B."/>
            <person name="Cannon C."/>
            <person name="Castanera R."/>
            <person name="Culley D."/>
            <person name="Daum C."/>
            <person name="Ezra D."/>
            <person name="Gonzalez J."/>
            <person name="Henrissat B."/>
            <person name="Kuo A."/>
            <person name="Liang C."/>
            <person name="Lipzen A."/>
            <person name="Lutzoni F."/>
            <person name="Magnuson J."/>
            <person name="Mondo S."/>
            <person name="Nolan M."/>
            <person name="Ohm R."/>
            <person name="Pangilinan J."/>
            <person name="Park H.-J."/>
            <person name="Ramirez L."/>
            <person name="Alfaro M."/>
            <person name="Sun H."/>
            <person name="Tritt A."/>
            <person name="Yoshinaga Y."/>
            <person name="Zwiers L.-H."/>
            <person name="Turgeon B."/>
            <person name="Goodwin S."/>
            <person name="Spatafora J."/>
            <person name="Crous P."/>
            <person name="Grigoriev I."/>
        </authorList>
    </citation>
    <scope>NUCLEOTIDE SEQUENCE</scope>
    <source>
        <strain evidence="2">CBS 122681</strain>
    </source>
</reference>
<feature type="transmembrane region" description="Helical" evidence="1">
    <location>
        <begin position="92"/>
        <end position="109"/>
    </location>
</feature>
<gene>
    <name evidence="2" type="ORF">K491DRAFT_388757</name>
</gene>
<feature type="transmembrane region" description="Helical" evidence="1">
    <location>
        <begin position="130"/>
        <end position="151"/>
    </location>
</feature>
<evidence type="ECO:0000313" key="3">
    <source>
        <dbReference type="Proteomes" id="UP000799324"/>
    </source>
</evidence>
<keyword evidence="1" id="KW-0472">Membrane</keyword>
<organism evidence="2 3">
    <name type="scientific">Lophiostoma macrostomum CBS 122681</name>
    <dbReference type="NCBI Taxonomy" id="1314788"/>
    <lineage>
        <taxon>Eukaryota</taxon>
        <taxon>Fungi</taxon>
        <taxon>Dikarya</taxon>
        <taxon>Ascomycota</taxon>
        <taxon>Pezizomycotina</taxon>
        <taxon>Dothideomycetes</taxon>
        <taxon>Pleosporomycetidae</taxon>
        <taxon>Pleosporales</taxon>
        <taxon>Lophiostomataceae</taxon>
        <taxon>Lophiostoma</taxon>
    </lineage>
</organism>
<dbReference type="Proteomes" id="UP000799324">
    <property type="component" value="Unassembled WGS sequence"/>
</dbReference>
<feature type="transmembrane region" description="Helical" evidence="1">
    <location>
        <begin position="16"/>
        <end position="34"/>
    </location>
</feature>
<protein>
    <submittedName>
        <fullName evidence="2">Uncharacterized protein</fullName>
    </submittedName>
</protein>
<keyword evidence="1" id="KW-0812">Transmembrane</keyword>
<accession>A0A6A6TP59</accession>